<accession>A0A934S8I2</accession>
<keyword evidence="1" id="KW-0472">Membrane</keyword>
<dbReference type="Proteomes" id="UP000603141">
    <property type="component" value="Unassembled WGS sequence"/>
</dbReference>
<organism evidence="2 3">
    <name type="scientific">Luteolibacter pohnpeiensis</name>
    <dbReference type="NCBI Taxonomy" id="454153"/>
    <lineage>
        <taxon>Bacteria</taxon>
        <taxon>Pseudomonadati</taxon>
        <taxon>Verrucomicrobiota</taxon>
        <taxon>Verrucomicrobiia</taxon>
        <taxon>Verrucomicrobiales</taxon>
        <taxon>Verrucomicrobiaceae</taxon>
        <taxon>Luteolibacter</taxon>
    </lineage>
</organism>
<dbReference type="RefSeq" id="WP_200271259.1">
    <property type="nucleotide sequence ID" value="NZ_JAENIJ010000019.1"/>
</dbReference>
<dbReference type="GO" id="GO:0016020">
    <property type="term" value="C:membrane"/>
    <property type="evidence" value="ECO:0007669"/>
    <property type="project" value="InterPro"/>
</dbReference>
<name>A0A934S8I2_9BACT</name>
<evidence type="ECO:0000313" key="3">
    <source>
        <dbReference type="Proteomes" id="UP000603141"/>
    </source>
</evidence>
<proteinExistence type="predicted"/>
<feature type="transmembrane region" description="Helical" evidence="1">
    <location>
        <begin position="62"/>
        <end position="82"/>
    </location>
</feature>
<dbReference type="EMBL" id="JAENIJ010000019">
    <property type="protein sequence ID" value="MBK1883290.1"/>
    <property type="molecule type" value="Genomic_DNA"/>
</dbReference>
<sequence length="118" mass="12158">MTIYGTALLSACLICGLFIGKSLGRLCGLQVDLGGVGIAMVLLMVVTGWLKKKQLLNSKTEAGITYWSAIYIPIVVAMAAGLNVRGAIRGGPAALLAGVLAVAACFALVPVISRWGKP</sequence>
<keyword evidence="1" id="KW-1133">Transmembrane helix</keyword>
<dbReference type="Pfam" id="PF03817">
    <property type="entry name" value="MadL"/>
    <property type="match status" value="1"/>
</dbReference>
<evidence type="ECO:0000313" key="2">
    <source>
        <dbReference type="EMBL" id="MBK1883290.1"/>
    </source>
</evidence>
<reference evidence="2" key="1">
    <citation type="submission" date="2021-01" db="EMBL/GenBank/DDBJ databases">
        <title>Modified the classification status of verrucomicrobia.</title>
        <authorList>
            <person name="Feng X."/>
        </authorList>
    </citation>
    <scope>NUCLEOTIDE SEQUENCE</scope>
    <source>
        <strain evidence="2">KCTC 22041</strain>
    </source>
</reference>
<comment type="caution">
    <text evidence="2">The sequence shown here is derived from an EMBL/GenBank/DDBJ whole genome shotgun (WGS) entry which is preliminary data.</text>
</comment>
<gene>
    <name evidence="2" type="primary">madL</name>
    <name evidence="2" type="ORF">JIN85_12760</name>
</gene>
<feature type="transmembrane region" description="Helical" evidence="1">
    <location>
        <begin position="34"/>
        <end position="50"/>
    </location>
</feature>
<dbReference type="AlphaFoldDB" id="A0A934S8I2"/>
<keyword evidence="1" id="KW-0812">Transmembrane</keyword>
<feature type="transmembrane region" description="Helical" evidence="1">
    <location>
        <begin position="94"/>
        <end position="112"/>
    </location>
</feature>
<keyword evidence="3" id="KW-1185">Reference proteome</keyword>
<evidence type="ECO:0000256" key="1">
    <source>
        <dbReference type="SAM" id="Phobius"/>
    </source>
</evidence>
<dbReference type="InterPro" id="IPR004690">
    <property type="entry name" value="Maln_transptMadL"/>
</dbReference>
<dbReference type="NCBIfam" id="TIGR00807">
    <property type="entry name" value="malonate_madL"/>
    <property type="match status" value="1"/>
</dbReference>
<protein>
    <submittedName>
        <fullName evidence="2">Malonate transporter subunit MadL</fullName>
    </submittedName>
</protein>